<evidence type="ECO:0000313" key="3">
    <source>
        <dbReference type="Proteomes" id="UP000800041"/>
    </source>
</evidence>
<organism evidence="2 3">
    <name type="scientific">Aulographum hederae CBS 113979</name>
    <dbReference type="NCBI Taxonomy" id="1176131"/>
    <lineage>
        <taxon>Eukaryota</taxon>
        <taxon>Fungi</taxon>
        <taxon>Dikarya</taxon>
        <taxon>Ascomycota</taxon>
        <taxon>Pezizomycotina</taxon>
        <taxon>Dothideomycetes</taxon>
        <taxon>Pleosporomycetidae</taxon>
        <taxon>Aulographales</taxon>
        <taxon>Aulographaceae</taxon>
    </lineage>
</organism>
<dbReference type="EMBL" id="ML977180">
    <property type="protein sequence ID" value="KAF1982859.1"/>
    <property type="molecule type" value="Genomic_DNA"/>
</dbReference>
<protein>
    <submittedName>
        <fullName evidence="2">Uncharacterized protein</fullName>
    </submittedName>
</protein>
<proteinExistence type="predicted"/>
<accession>A0A6G1GQ31</accession>
<name>A0A6G1GQ31_9PEZI</name>
<sequence length="156" mass="18447">MSQHHLHFIHISHFQIPNHPHRPQRSLFISMYTASPPILVPPFRNIHLPLQQSTIMTCIPRKINPPISRNATKEIDMPLKMARRINHEKTRITKIVNRSREMQQRLPSRLRQPFHQRGQARNASVRLSRSRDPHHVAVIPTSRSRRRKRSRVLSCI</sequence>
<evidence type="ECO:0000256" key="1">
    <source>
        <dbReference type="SAM" id="MobiDB-lite"/>
    </source>
</evidence>
<dbReference type="AlphaFoldDB" id="A0A6G1GQ31"/>
<feature type="region of interest" description="Disordered" evidence="1">
    <location>
        <begin position="112"/>
        <end position="132"/>
    </location>
</feature>
<gene>
    <name evidence="2" type="ORF">K402DRAFT_187526</name>
</gene>
<reference evidence="2" key="1">
    <citation type="journal article" date="2020" name="Stud. Mycol.">
        <title>101 Dothideomycetes genomes: a test case for predicting lifestyles and emergence of pathogens.</title>
        <authorList>
            <person name="Haridas S."/>
            <person name="Albert R."/>
            <person name="Binder M."/>
            <person name="Bloem J."/>
            <person name="Labutti K."/>
            <person name="Salamov A."/>
            <person name="Andreopoulos B."/>
            <person name="Baker S."/>
            <person name="Barry K."/>
            <person name="Bills G."/>
            <person name="Bluhm B."/>
            <person name="Cannon C."/>
            <person name="Castanera R."/>
            <person name="Culley D."/>
            <person name="Daum C."/>
            <person name="Ezra D."/>
            <person name="Gonzalez J."/>
            <person name="Henrissat B."/>
            <person name="Kuo A."/>
            <person name="Liang C."/>
            <person name="Lipzen A."/>
            <person name="Lutzoni F."/>
            <person name="Magnuson J."/>
            <person name="Mondo S."/>
            <person name="Nolan M."/>
            <person name="Ohm R."/>
            <person name="Pangilinan J."/>
            <person name="Park H.-J."/>
            <person name="Ramirez L."/>
            <person name="Alfaro M."/>
            <person name="Sun H."/>
            <person name="Tritt A."/>
            <person name="Yoshinaga Y."/>
            <person name="Zwiers L.-H."/>
            <person name="Turgeon B."/>
            <person name="Goodwin S."/>
            <person name="Spatafora J."/>
            <person name="Crous P."/>
            <person name="Grigoriev I."/>
        </authorList>
    </citation>
    <scope>NUCLEOTIDE SEQUENCE</scope>
    <source>
        <strain evidence="2">CBS 113979</strain>
    </source>
</reference>
<evidence type="ECO:0000313" key="2">
    <source>
        <dbReference type="EMBL" id="KAF1982859.1"/>
    </source>
</evidence>
<keyword evidence="3" id="KW-1185">Reference proteome</keyword>
<dbReference type="Proteomes" id="UP000800041">
    <property type="component" value="Unassembled WGS sequence"/>
</dbReference>